<evidence type="ECO:0000256" key="2">
    <source>
        <dbReference type="ARBA" id="ARBA00022475"/>
    </source>
</evidence>
<evidence type="ECO:0000256" key="6">
    <source>
        <dbReference type="SAM" id="Phobius"/>
    </source>
</evidence>
<gene>
    <name evidence="7" type="ORF">H9846_09975</name>
</gene>
<keyword evidence="2" id="KW-1003">Cell membrane</keyword>
<protein>
    <submittedName>
        <fullName evidence="7">YihY/virulence factor BrkB family protein</fullName>
    </submittedName>
</protein>
<feature type="transmembrane region" description="Helical" evidence="6">
    <location>
        <begin position="134"/>
        <end position="158"/>
    </location>
</feature>
<comment type="caution">
    <text evidence="7">The sequence shown here is derived from an EMBL/GenBank/DDBJ whole genome shotgun (WGS) entry which is preliminary data.</text>
</comment>
<sequence>MKPAWQRAKALTLAVLGPFLGRNMPVFAGCATLFLLTASFPLLIGVLVVVNHLPGYSIDNVAELLFQFLPHVPEIQDTILGVLDSLNVQSTTFVASFAFITTLFSASSGMAAIQKGLQRLTPGARFTLYDRLLAVVYTIVFQGLLLAVLLLQGLRSIFEPLRALLVENPAWDALLDWLGRWISFSDLLAVPVLFVLILLMYTFMPGGKRPLRPQVPGTVFTTAGWVVFSRAFSFYIVHFWRLSYIYGSLTAIVLMILWLDIIINLFFLGAALNAALARKID</sequence>
<reference evidence="7" key="2">
    <citation type="submission" date="2021-04" db="EMBL/GenBank/DDBJ databases">
        <authorList>
            <person name="Gilroy R."/>
        </authorList>
    </citation>
    <scope>NUCLEOTIDE SEQUENCE</scope>
    <source>
        <strain evidence="7">ChiHecec2B26-7398</strain>
    </source>
</reference>
<proteinExistence type="predicted"/>
<keyword evidence="4 6" id="KW-1133">Transmembrane helix</keyword>
<accession>A0A9D2BUQ1</accession>
<dbReference type="PANTHER" id="PTHR30213">
    <property type="entry name" value="INNER MEMBRANE PROTEIN YHJD"/>
    <property type="match status" value="1"/>
</dbReference>
<keyword evidence="5 6" id="KW-0472">Membrane</keyword>
<dbReference type="InterPro" id="IPR017039">
    <property type="entry name" value="Virul_fac_BrkB"/>
</dbReference>
<dbReference type="Pfam" id="PF03631">
    <property type="entry name" value="Virul_fac_BrkB"/>
    <property type="match status" value="1"/>
</dbReference>
<evidence type="ECO:0000313" key="7">
    <source>
        <dbReference type="EMBL" id="HIX95765.1"/>
    </source>
</evidence>
<keyword evidence="3 6" id="KW-0812">Transmembrane</keyword>
<evidence type="ECO:0000313" key="8">
    <source>
        <dbReference type="Proteomes" id="UP000886751"/>
    </source>
</evidence>
<evidence type="ECO:0000256" key="1">
    <source>
        <dbReference type="ARBA" id="ARBA00004651"/>
    </source>
</evidence>
<evidence type="ECO:0000256" key="3">
    <source>
        <dbReference type="ARBA" id="ARBA00022692"/>
    </source>
</evidence>
<organism evidence="7 8">
    <name type="scientific">Candidatus Gemmiger excrementipullorum</name>
    <dbReference type="NCBI Taxonomy" id="2838610"/>
    <lineage>
        <taxon>Bacteria</taxon>
        <taxon>Bacillati</taxon>
        <taxon>Bacillota</taxon>
        <taxon>Clostridia</taxon>
        <taxon>Eubacteriales</taxon>
        <taxon>Gemmiger</taxon>
    </lineage>
</organism>
<dbReference type="GO" id="GO:0005886">
    <property type="term" value="C:plasma membrane"/>
    <property type="evidence" value="ECO:0007669"/>
    <property type="project" value="UniProtKB-SubCell"/>
</dbReference>
<comment type="subcellular location">
    <subcellularLocation>
        <location evidence="1">Cell membrane</location>
        <topology evidence="1">Multi-pass membrane protein</topology>
    </subcellularLocation>
</comment>
<feature type="transmembrane region" description="Helical" evidence="6">
    <location>
        <begin position="178"/>
        <end position="203"/>
    </location>
</feature>
<dbReference type="PIRSF" id="PIRSF035875">
    <property type="entry name" value="RNase_BN"/>
    <property type="match status" value="1"/>
</dbReference>
<evidence type="ECO:0000256" key="4">
    <source>
        <dbReference type="ARBA" id="ARBA00022989"/>
    </source>
</evidence>
<evidence type="ECO:0000256" key="5">
    <source>
        <dbReference type="ARBA" id="ARBA00023136"/>
    </source>
</evidence>
<dbReference type="PANTHER" id="PTHR30213:SF0">
    <property type="entry name" value="UPF0761 MEMBRANE PROTEIN YIHY"/>
    <property type="match status" value="1"/>
</dbReference>
<reference evidence="7" key="1">
    <citation type="journal article" date="2021" name="PeerJ">
        <title>Extensive microbial diversity within the chicken gut microbiome revealed by metagenomics and culture.</title>
        <authorList>
            <person name="Gilroy R."/>
            <person name="Ravi A."/>
            <person name="Getino M."/>
            <person name="Pursley I."/>
            <person name="Horton D.L."/>
            <person name="Alikhan N.F."/>
            <person name="Baker D."/>
            <person name="Gharbi K."/>
            <person name="Hall N."/>
            <person name="Watson M."/>
            <person name="Adriaenssens E.M."/>
            <person name="Foster-Nyarko E."/>
            <person name="Jarju S."/>
            <person name="Secka A."/>
            <person name="Antonio M."/>
            <person name="Oren A."/>
            <person name="Chaudhuri R.R."/>
            <person name="La Ragione R."/>
            <person name="Hildebrand F."/>
            <person name="Pallen M.J."/>
        </authorList>
    </citation>
    <scope>NUCLEOTIDE SEQUENCE</scope>
    <source>
        <strain evidence="7">ChiHecec2B26-7398</strain>
    </source>
</reference>
<name>A0A9D2BUQ1_9FIRM</name>
<feature type="transmembrane region" description="Helical" evidence="6">
    <location>
        <begin position="215"/>
        <end position="237"/>
    </location>
</feature>
<feature type="transmembrane region" description="Helical" evidence="6">
    <location>
        <begin position="93"/>
        <end position="113"/>
    </location>
</feature>
<dbReference type="EMBL" id="DXEI01000148">
    <property type="protein sequence ID" value="HIX95765.1"/>
    <property type="molecule type" value="Genomic_DNA"/>
</dbReference>
<feature type="transmembrane region" description="Helical" evidence="6">
    <location>
        <begin position="243"/>
        <end position="276"/>
    </location>
</feature>
<dbReference type="Proteomes" id="UP000886751">
    <property type="component" value="Unassembled WGS sequence"/>
</dbReference>
<dbReference type="AlphaFoldDB" id="A0A9D2BUQ1"/>